<dbReference type="RefSeq" id="WP_231486965.1">
    <property type="nucleotide sequence ID" value="NZ_BAAAZO010000008.1"/>
</dbReference>
<name>A0ABP7A0P1_9ACTN</name>
<reference evidence="3" key="1">
    <citation type="journal article" date="2019" name="Int. J. Syst. Evol. Microbiol.">
        <title>The Global Catalogue of Microorganisms (GCM) 10K type strain sequencing project: providing services to taxonomists for standard genome sequencing and annotation.</title>
        <authorList>
            <consortium name="The Broad Institute Genomics Platform"/>
            <consortium name="The Broad Institute Genome Sequencing Center for Infectious Disease"/>
            <person name="Wu L."/>
            <person name="Ma J."/>
        </authorList>
    </citation>
    <scope>NUCLEOTIDE SEQUENCE [LARGE SCALE GENOMIC DNA]</scope>
    <source>
        <strain evidence="3">JCM 16902</strain>
    </source>
</reference>
<keyword evidence="3" id="KW-1185">Reference proteome</keyword>
<proteinExistence type="predicted"/>
<accession>A0ABP7A0P1</accession>
<dbReference type="Pfam" id="PF10263">
    <property type="entry name" value="SprT-like"/>
    <property type="match status" value="1"/>
</dbReference>
<sequence length="252" mass="27746">MDLGAAAVMARDLLRQHGLDDWELGFDRAKRRAGCCHFDLKVISLSIPLTVLHPQDEVRDTVLHEIAHALVGPDHGHDDVWRAQAVEIGAAPERSLSDDLPKLPGKFTGTCPEGHQAERHRRPTKPASCPTCSSRFDAEKLFTWTMGDLSIRMLPTYVAALVRLVETTGSAVAEEQLEMDEALGGGRHQKAVIARQQQIRPGTQVRLSSAAGKYAGREGVVIRWLRTRYEVQCGETVLQVPPALVVARPDRA</sequence>
<evidence type="ECO:0000313" key="2">
    <source>
        <dbReference type="EMBL" id="GAA3621873.1"/>
    </source>
</evidence>
<dbReference type="SMART" id="SM00731">
    <property type="entry name" value="SprT"/>
    <property type="match status" value="1"/>
</dbReference>
<dbReference type="EMBL" id="BAAAZO010000008">
    <property type="protein sequence ID" value="GAA3621873.1"/>
    <property type="molecule type" value="Genomic_DNA"/>
</dbReference>
<organism evidence="2 3">
    <name type="scientific">Kineosporia mesophila</name>
    <dbReference type="NCBI Taxonomy" id="566012"/>
    <lineage>
        <taxon>Bacteria</taxon>
        <taxon>Bacillati</taxon>
        <taxon>Actinomycetota</taxon>
        <taxon>Actinomycetes</taxon>
        <taxon>Kineosporiales</taxon>
        <taxon>Kineosporiaceae</taxon>
        <taxon>Kineosporia</taxon>
    </lineage>
</organism>
<feature type="domain" description="SprT-like" evidence="1">
    <location>
        <begin position="1"/>
        <end position="139"/>
    </location>
</feature>
<comment type="caution">
    <text evidence="2">The sequence shown here is derived from an EMBL/GenBank/DDBJ whole genome shotgun (WGS) entry which is preliminary data.</text>
</comment>
<dbReference type="Proteomes" id="UP001501074">
    <property type="component" value="Unassembled WGS sequence"/>
</dbReference>
<gene>
    <name evidence="2" type="ORF">GCM10022223_43510</name>
</gene>
<evidence type="ECO:0000313" key="3">
    <source>
        <dbReference type="Proteomes" id="UP001501074"/>
    </source>
</evidence>
<protein>
    <recommendedName>
        <fullName evidence="1">SprT-like domain-containing protein</fullName>
    </recommendedName>
</protein>
<dbReference type="InterPro" id="IPR006640">
    <property type="entry name" value="SprT-like_domain"/>
</dbReference>
<evidence type="ECO:0000259" key="1">
    <source>
        <dbReference type="SMART" id="SM00731"/>
    </source>
</evidence>